<dbReference type="PANTHER" id="PTHR35335:SF1">
    <property type="entry name" value="UPF0716 PROTEIN FXSA"/>
    <property type="match status" value="1"/>
</dbReference>
<dbReference type="NCBIfam" id="NF008528">
    <property type="entry name" value="PRK11463.1-2"/>
    <property type="match status" value="1"/>
</dbReference>
<proteinExistence type="predicted"/>
<organism evidence="2 3">
    <name type="scientific">OM182 bacterium</name>
    <dbReference type="NCBI Taxonomy" id="2510334"/>
    <lineage>
        <taxon>Bacteria</taxon>
        <taxon>Pseudomonadati</taxon>
        <taxon>Pseudomonadota</taxon>
        <taxon>Gammaproteobacteria</taxon>
        <taxon>OMG group</taxon>
        <taxon>OM182 clade</taxon>
    </lineage>
</organism>
<dbReference type="GO" id="GO:0016020">
    <property type="term" value="C:membrane"/>
    <property type="evidence" value="ECO:0007669"/>
    <property type="project" value="InterPro"/>
</dbReference>
<keyword evidence="1" id="KW-0812">Transmembrane</keyword>
<keyword evidence="1" id="KW-1133">Transmembrane helix</keyword>
<name>A0A520S066_9GAMM</name>
<dbReference type="InterPro" id="IPR007313">
    <property type="entry name" value="FxsA"/>
</dbReference>
<dbReference type="AlphaFoldDB" id="A0A520S066"/>
<gene>
    <name evidence="2" type="ORF">EVA68_05970</name>
</gene>
<reference evidence="2 3" key="1">
    <citation type="submission" date="2019-02" db="EMBL/GenBank/DDBJ databases">
        <title>Prokaryotic population dynamics and viral predation in marine succession experiment using metagenomics: the confinement effect.</title>
        <authorList>
            <person name="Haro-Moreno J.M."/>
            <person name="Rodriguez-Valera F."/>
            <person name="Lopez-Perez M."/>
        </authorList>
    </citation>
    <scope>NUCLEOTIDE SEQUENCE [LARGE SCALE GENOMIC DNA]</scope>
    <source>
        <strain evidence="2">MED-G157</strain>
    </source>
</reference>
<accession>A0A520S066</accession>
<keyword evidence="1" id="KW-0472">Membrane</keyword>
<sequence>MRHALTVFILVPLLEMFILIKVGSFIGAIPTIFLVILTAVIGISLLKREGLATFSRLQQKLSLGEIPDTELIEGIMLMVGGALLLTPGFITDTIGFSCLLPRYRKPIAVWLVRKVTTHNLKTRNQGDKTTIIEGEYYKDN</sequence>
<evidence type="ECO:0000256" key="1">
    <source>
        <dbReference type="SAM" id="Phobius"/>
    </source>
</evidence>
<dbReference type="Pfam" id="PF04186">
    <property type="entry name" value="FxsA"/>
    <property type="match status" value="1"/>
</dbReference>
<dbReference type="PANTHER" id="PTHR35335">
    <property type="entry name" value="UPF0716 PROTEIN FXSA"/>
    <property type="match status" value="1"/>
</dbReference>
<dbReference type="EMBL" id="SHAG01000023">
    <property type="protein sequence ID" value="RZO75863.1"/>
    <property type="molecule type" value="Genomic_DNA"/>
</dbReference>
<evidence type="ECO:0000313" key="2">
    <source>
        <dbReference type="EMBL" id="RZO75863.1"/>
    </source>
</evidence>
<dbReference type="Proteomes" id="UP000316199">
    <property type="component" value="Unassembled WGS sequence"/>
</dbReference>
<feature type="transmembrane region" description="Helical" evidence="1">
    <location>
        <begin position="26"/>
        <end position="46"/>
    </location>
</feature>
<comment type="caution">
    <text evidence="2">The sequence shown here is derived from an EMBL/GenBank/DDBJ whole genome shotgun (WGS) entry which is preliminary data.</text>
</comment>
<protein>
    <submittedName>
        <fullName evidence="2">FxsA family protein</fullName>
    </submittedName>
</protein>
<evidence type="ECO:0000313" key="3">
    <source>
        <dbReference type="Proteomes" id="UP000316199"/>
    </source>
</evidence>